<evidence type="ECO:0000313" key="7">
    <source>
        <dbReference type="EMBL" id="PYE76268.1"/>
    </source>
</evidence>
<feature type="transmembrane region" description="Helical" evidence="5">
    <location>
        <begin position="88"/>
        <end position="105"/>
    </location>
</feature>
<dbReference type="GO" id="GO:0016874">
    <property type="term" value="F:ligase activity"/>
    <property type="evidence" value="ECO:0007669"/>
    <property type="project" value="UniProtKB-KW"/>
</dbReference>
<evidence type="ECO:0000256" key="5">
    <source>
        <dbReference type="SAM" id="Phobius"/>
    </source>
</evidence>
<proteinExistence type="predicted"/>
<sequence>MKVERYAVPLVSAAAFLIPGLALWLPSGYSIGAAVLLLGALVLLPLGDRRIRPLEGAGWLALSIVAMAFFWLLDSRSGRTDWGGFDRPTKYMIALPCLLLVHVYAPRVKPFFWGIAIGAIGSGGIALYQRAVPHLPRAMGYTNAIQFGDLALLLGLMCLTLFAVRPPGFARHWQRAVLLLGALLGGLASVLSETRGGWLALVVVLPVLVVLLWCHLPHKQMLRVLAAAVVGIGLLGLTQPHMIDYRLEKARTELQQYEKGDQEVTSVGQRLSHWKLAWQMGWDRPLTGWTQNGYEVEKARRVHAGLAHPSVLSFSHAHNEVLDIFAKRGLPGVTALLFFYAVPLWLFWPRRGLRPCPDPDPDPTALALRVVGVLVPVCCIAFGLTQVFMAHNSGNMCYLFFTLLVYGCLRGHEARAAAPPATGAPADACPARQ</sequence>
<feature type="domain" description="O-antigen ligase-related" evidence="6">
    <location>
        <begin position="181"/>
        <end position="336"/>
    </location>
</feature>
<feature type="transmembrane region" description="Helical" evidence="5">
    <location>
        <begin position="7"/>
        <end position="25"/>
    </location>
</feature>
<keyword evidence="2 5" id="KW-0812">Transmembrane</keyword>
<dbReference type="AlphaFoldDB" id="A0A318SG79"/>
<keyword evidence="4 5" id="KW-0472">Membrane</keyword>
<dbReference type="Pfam" id="PF04932">
    <property type="entry name" value="Wzy_C"/>
    <property type="match status" value="1"/>
</dbReference>
<feature type="transmembrane region" description="Helical" evidence="5">
    <location>
        <begin position="176"/>
        <end position="192"/>
    </location>
</feature>
<feature type="transmembrane region" description="Helical" evidence="5">
    <location>
        <begin position="31"/>
        <end position="47"/>
    </location>
</feature>
<keyword evidence="8" id="KW-1185">Reference proteome</keyword>
<evidence type="ECO:0000256" key="1">
    <source>
        <dbReference type="ARBA" id="ARBA00004141"/>
    </source>
</evidence>
<feature type="transmembrane region" description="Helical" evidence="5">
    <location>
        <begin position="329"/>
        <end position="348"/>
    </location>
</feature>
<keyword evidence="3 5" id="KW-1133">Transmembrane helix</keyword>
<keyword evidence="7" id="KW-0436">Ligase</keyword>
<evidence type="ECO:0000256" key="4">
    <source>
        <dbReference type="ARBA" id="ARBA00023136"/>
    </source>
</evidence>
<dbReference type="EMBL" id="QJTC01000014">
    <property type="protein sequence ID" value="PYE76268.1"/>
    <property type="molecule type" value="Genomic_DNA"/>
</dbReference>
<dbReference type="OrthoDB" id="8576060at2"/>
<evidence type="ECO:0000256" key="3">
    <source>
        <dbReference type="ARBA" id="ARBA00022989"/>
    </source>
</evidence>
<comment type="subcellular location">
    <subcellularLocation>
        <location evidence="1">Membrane</location>
        <topology evidence="1">Multi-pass membrane protein</topology>
    </subcellularLocation>
</comment>
<feature type="transmembrane region" description="Helical" evidence="5">
    <location>
        <begin position="54"/>
        <end position="73"/>
    </location>
</feature>
<reference evidence="7 8" key="1">
    <citation type="submission" date="2018-06" db="EMBL/GenBank/DDBJ databases">
        <title>Genomic Encyclopedia of Type Strains, Phase III (KMG-III): the genomes of soil and plant-associated and newly described type strains.</title>
        <authorList>
            <person name="Whitman W."/>
        </authorList>
    </citation>
    <scope>NUCLEOTIDE SEQUENCE [LARGE SCALE GENOMIC DNA]</scope>
    <source>
        <strain evidence="7 8">CECT 7646</strain>
    </source>
</reference>
<dbReference type="InterPro" id="IPR007016">
    <property type="entry name" value="O-antigen_ligase-rel_domated"/>
</dbReference>
<protein>
    <submittedName>
        <fullName evidence="7">O-antigen ligase</fullName>
    </submittedName>
</protein>
<accession>A0A318SG79</accession>
<organism evidence="7 8">
    <name type="scientific">Xylophilus ampelinus</name>
    <dbReference type="NCBI Taxonomy" id="54067"/>
    <lineage>
        <taxon>Bacteria</taxon>
        <taxon>Pseudomonadati</taxon>
        <taxon>Pseudomonadota</taxon>
        <taxon>Betaproteobacteria</taxon>
        <taxon>Burkholderiales</taxon>
        <taxon>Xylophilus</taxon>
    </lineage>
</organism>
<feature type="transmembrane region" description="Helical" evidence="5">
    <location>
        <begin position="198"/>
        <end position="216"/>
    </location>
</feature>
<evidence type="ECO:0000256" key="2">
    <source>
        <dbReference type="ARBA" id="ARBA00022692"/>
    </source>
</evidence>
<dbReference type="Proteomes" id="UP000247540">
    <property type="component" value="Unassembled WGS sequence"/>
</dbReference>
<dbReference type="GO" id="GO:0016020">
    <property type="term" value="C:membrane"/>
    <property type="evidence" value="ECO:0007669"/>
    <property type="project" value="UniProtKB-SubCell"/>
</dbReference>
<dbReference type="PANTHER" id="PTHR37422">
    <property type="entry name" value="TEICHURONIC ACID BIOSYNTHESIS PROTEIN TUAE"/>
    <property type="match status" value="1"/>
</dbReference>
<name>A0A318SG79_9BURK</name>
<feature type="transmembrane region" description="Helical" evidence="5">
    <location>
        <begin position="112"/>
        <end position="132"/>
    </location>
</feature>
<comment type="caution">
    <text evidence="7">The sequence shown here is derived from an EMBL/GenBank/DDBJ whole genome shotgun (WGS) entry which is preliminary data.</text>
</comment>
<dbReference type="PANTHER" id="PTHR37422:SF17">
    <property type="entry name" value="O-ANTIGEN LIGASE"/>
    <property type="match status" value="1"/>
</dbReference>
<evidence type="ECO:0000259" key="6">
    <source>
        <dbReference type="Pfam" id="PF04932"/>
    </source>
</evidence>
<gene>
    <name evidence="7" type="ORF">DFQ15_11453</name>
</gene>
<dbReference type="InterPro" id="IPR051533">
    <property type="entry name" value="WaaL-like"/>
</dbReference>
<evidence type="ECO:0000313" key="8">
    <source>
        <dbReference type="Proteomes" id="UP000247540"/>
    </source>
</evidence>
<feature type="transmembrane region" description="Helical" evidence="5">
    <location>
        <begin position="144"/>
        <end position="164"/>
    </location>
</feature>
<dbReference type="RefSeq" id="WP_110465931.1">
    <property type="nucleotide sequence ID" value="NZ_JAMOFZ010000014.1"/>
</dbReference>
<feature type="transmembrane region" description="Helical" evidence="5">
    <location>
        <begin position="368"/>
        <end position="389"/>
    </location>
</feature>